<keyword evidence="4 6" id="KW-0677">Repeat</keyword>
<proteinExistence type="inferred from homology"/>
<dbReference type="UniPathway" id="UPA00989"/>
<dbReference type="HAMAP" id="MF_03056">
    <property type="entry name" value="TRM82"/>
    <property type="match status" value="1"/>
</dbReference>
<gene>
    <name evidence="8" type="ORF">PoMZ_05175</name>
</gene>
<comment type="pathway">
    <text evidence="6">tRNA modification; N(7)-methylguanine-tRNA biosynthesis.</text>
</comment>
<dbReference type="InterPro" id="IPR015943">
    <property type="entry name" value="WD40/YVTN_repeat-like_dom_sf"/>
</dbReference>
<dbReference type="InterPro" id="IPR036322">
    <property type="entry name" value="WD40_repeat_dom_sf"/>
</dbReference>
<dbReference type="AlphaFoldDB" id="A0A4P7NMN5"/>
<dbReference type="GO" id="GO:0005634">
    <property type="term" value="C:nucleus"/>
    <property type="evidence" value="ECO:0007669"/>
    <property type="project" value="UniProtKB-SubCell"/>
</dbReference>
<keyword evidence="3 6" id="KW-0819">tRNA processing</keyword>
<evidence type="ECO:0000256" key="7">
    <source>
        <dbReference type="SAM" id="MobiDB-lite"/>
    </source>
</evidence>
<evidence type="ECO:0000256" key="1">
    <source>
        <dbReference type="ARBA" id="ARBA00004123"/>
    </source>
</evidence>
<evidence type="ECO:0000256" key="3">
    <source>
        <dbReference type="ARBA" id="ARBA00022694"/>
    </source>
</evidence>
<feature type="compositionally biased region" description="Basic and acidic residues" evidence="7">
    <location>
        <begin position="42"/>
        <end position="69"/>
    </location>
</feature>
<dbReference type="SUPFAM" id="SSF50978">
    <property type="entry name" value="WD40 repeat-like"/>
    <property type="match status" value="1"/>
</dbReference>
<feature type="compositionally biased region" description="Polar residues" evidence="7">
    <location>
        <begin position="86"/>
        <end position="112"/>
    </location>
</feature>
<name>A0A4P7NMN5_PYROR</name>
<dbReference type="PANTHER" id="PTHR16288">
    <property type="entry name" value="WD40 REPEAT PROTEIN 4"/>
    <property type="match status" value="1"/>
</dbReference>
<evidence type="ECO:0000256" key="4">
    <source>
        <dbReference type="ARBA" id="ARBA00022737"/>
    </source>
</evidence>
<dbReference type="GO" id="GO:0043527">
    <property type="term" value="C:tRNA methyltransferase complex"/>
    <property type="evidence" value="ECO:0007669"/>
    <property type="project" value="TreeGrafter"/>
</dbReference>
<dbReference type="Proteomes" id="UP000294847">
    <property type="component" value="Chromosome 6"/>
</dbReference>
<reference evidence="8 9" key="1">
    <citation type="journal article" date="2019" name="Mol. Biol. Evol.">
        <title>Blast fungal genomes show frequent chromosomal changes, gene gains and losses, and effector gene turnover.</title>
        <authorList>
            <person name="Gomez Luciano L.B."/>
            <person name="Jason Tsai I."/>
            <person name="Chuma I."/>
            <person name="Tosa Y."/>
            <person name="Chen Y.H."/>
            <person name="Li J.Y."/>
            <person name="Li M.Y."/>
            <person name="Jade Lu M.Y."/>
            <person name="Nakayashiki H."/>
            <person name="Li W.H."/>
        </authorList>
    </citation>
    <scope>NUCLEOTIDE SEQUENCE [LARGE SCALE GENOMIC DNA]</scope>
    <source>
        <strain evidence="8">MZ5-1-6</strain>
    </source>
</reference>
<accession>A0A4P7NMN5</accession>
<comment type="function">
    <text evidence="6">Required for the formation of N(7)-methylguanine at position 46 (m7G46) in tRNA. In the complex, it is required to stabilize and induce conformational changes of the catalytic subunit.</text>
</comment>
<protein>
    <submittedName>
        <fullName evidence="8">Uncharacterized protein</fullName>
    </submittedName>
</protein>
<keyword evidence="5 6" id="KW-0539">Nucleus</keyword>
<organism evidence="8 9">
    <name type="scientific">Pyricularia oryzae</name>
    <name type="common">Rice blast fungus</name>
    <name type="synonym">Magnaporthe oryzae</name>
    <dbReference type="NCBI Taxonomy" id="318829"/>
    <lineage>
        <taxon>Eukaryota</taxon>
        <taxon>Fungi</taxon>
        <taxon>Dikarya</taxon>
        <taxon>Ascomycota</taxon>
        <taxon>Pezizomycotina</taxon>
        <taxon>Sordariomycetes</taxon>
        <taxon>Sordariomycetidae</taxon>
        <taxon>Magnaporthales</taxon>
        <taxon>Pyriculariaceae</taxon>
        <taxon>Pyricularia</taxon>
    </lineage>
</organism>
<dbReference type="GO" id="GO:0106004">
    <property type="term" value="P:tRNA (guanine-N7)-methylation"/>
    <property type="evidence" value="ECO:0007669"/>
    <property type="project" value="UniProtKB-UniRule"/>
</dbReference>
<evidence type="ECO:0000256" key="5">
    <source>
        <dbReference type="ARBA" id="ARBA00023242"/>
    </source>
</evidence>
<dbReference type="GO" id="GO:0005829">
    <property type="term" value="C:cytosol"/>
    <property type="evidence" value="ECO:0007669"/>
    <property type="project" value="TreeGrafter"/>
</dbReference>
<keyword evidence="2 6" id="KW-0853">WD repeat</keyword>
<dbReference type="InterPro" id="IPR028884">
    <property type="entry name" value="Trm82"/>
</dbReference>
<dbReference type="Gene3D" id="2.130.10.10">
    <property type="entry name" value="YVTN repeat-like/Quinoprotein amine dehydrogenase"/>
    <property type="match status" value="2"/>
</dbReference>
<feature type="region of interest" description="Disordered" evidence="7">
    <location>
        <begin position="42"/>
        <end position="127"/>
    </location>
</feature>
<comment type="similarity">
    <text evidence="6">Belongs to the WD repeat TRM82 family.</text>
</comment>
<comment type="subcellular location">
    <subcellularLocation>
        <location evidence="1 6">Nucleus</location>
    </subcellularLocation>
</comment>
<dbReference type="PANTHER" id="PTHR16288:SF0">
    <property type="entry name" value="TRNA (GUANINE-N(7)-)-METHYLTRANSFERASE NON-CATALYTIC SUBUNIT WDR4"/>
    <property type="match status" value="1"/>
</dbReference>
<evidence type="ECO:0000313" key="8">
    <source>
        <dbReference type="EMBL" id="QBZ63493.1"/>
    </source>
</evidence>
<sequence>MHLPFQRILVCGEVLFCAQGGTIHAFNIKDHSYLGKWDHPDSAKEAEAQKELAEQKATKEVHEDSHDAEESVEDGPPSKRVKLDPRSSTLTDTAATGSPASGNGTGAESTNGEGKGRPKKGSRMAAPIPSDLPWVAILVATSDSRHLVAVSGHDKTIWTFSHDGAGKLTELSKRSMPKRPCAVAITADNQTIISGDKFGDVFALPLIESDTPIAVTTLVSRSEKRKASFKPEADETTVHSMRNLRALANQKLHLEQHKKKPAEAEDADASGPAFDHALLLGHVSMLTALALSSRPSPSDPNVIRPYIITGDRDEHIRVSRGIPQSHVIENFCLGHENFVSDLCIPTVQPERLLISGGGDSDLFLWDWPSGKVLDRQNLLQHVQSYDAAAATLAVSKIVSFDKIQGEMQTYHMVAVICERQVNPVPAIFLYEINESGSLSHKQTVFLPSNPLDAGSNDGDLIIALDTTSPTSRISSEYGDIMGAKSCLVYLGEDGQWMVRLFSVQPNRNLIRDMTREDLHRALYPIESLRKAPIEEREEEPETAEKTN</sequence>
<dbReference type="EMBL" id="CP034209">
    <property type="protein sequence ID" value="QBZ63493.1"/>
    <property type="molecule type" value="Genomic_DNA"/>
</dbReference>
<evidence type="ECO:0000313" key="9">
    <source>
        <dbReference type="Proteomes" id="UP000294847"/>
    </source>
</evidence>
<evidence type="ECO:0000256" key="2">
    <source>
        <dbReference type="ARBA" id="ARBA00022574"/>
    </source>
</evidence>
<evidence type="ECO:0000256" key="6">
    <source>
        <dbReference type="HAMAP-Rule" id="MF_03056"/>
    </source>
</evidence>